<dbReference type="EMBL" id="REGN01012787">
    <property type="protein sequence ID" value="RMZ94823.1"/>
    <property type="molecule type" value="Genomic_DNA"/>
</dbReference>
<keyword evidence="2" id="KW-1185">Reference proteome</keyword>
<dbReference type="Proteomes" id="UP000276133">
    <property type="component" value="Unassembled WGS sequence"/>
</dbReference>
<comment type="caution">
    <text evidence="1">The sequence shown here is derived from an EMBL/GenBank/DDBJ whole genome shotgun (WGS) entry which is preliminary data.</text>
</comment>
<dbReference type="AlphaFoldDB" id="A0A3M7P728"/>
<proteinExistence type="predicted"/>
<gene>
    <name evidence="1" type="ORF">BpHYR1_019993</name>
</gene>
<evidence type="ECO:0000313" key="2">
    <source>
        <dbReference type="Proteomes" id="UP000276133"/>
    </source>
</evidence>
<evidence type="ECO:0000313" key="1">
    <source>
        <dbReference type="EMBL" id="RMZ94823.1"/>
    </source>
</evidence>
<reference evidence="1 2" key="1">
    <citation type="journal article" date="2018" name="Sci. Rep.">
        <title>Genomic signatures of local adaptation to the degree of environmental predictability in rotifers.</title>
        <authorList>
            <person name="Franch-Gras L."/>
            <person name="Hahn C."/>
            <person name="Garcia-Roger E.M."/>
            <person name="Carmona M.J."/>
            <person name="Serra M."/>
            <person name="Gomez A."/>
        </authorList>
    </citation>
    <scope>NUCLEOTIDE SEQUENCE [LARGE SCALE GENOMIC DNA]</scope>
    <source>
        <strain evidence="1">HYR1</strain>
    </source>
</reference>
<accession>A0A3M7P728</accession>
<name>A0A3M7P728_BRAPC</name>
<organism evidence="1 2">
    <name type="scientific">Brachionus plicatilis</name>
    <name type="common">Marine rotifer</name>
    <name type="synonym">Brachionus muelleri</name>
    <dbReference type="NCBI Taxonomy" id="10195"/>
    <lineage>
        <taxon>Eukaryota</taxon>
        <taxon>Metazoa</taxon>
        <taxon>Spiralia</taxon>
        <taxon>Gnathifera</taxon>
        <taxon>Rotifera</taxon>
        <taxon>Eurotatoria</taxon>
        <taxon>Monogononta</taxon>
        <taxon>Pseudotrocha</taxon>
        <taxon>Ploima</taxon>
        <taxon>Brachionidae</taxon>
        <taxon>Brachionus</taxon>
    </lineage>
</organism>
<protein>
    <submittedName>
        <fullName evidence="1">Uncharacterized protein</fullName>
    </submittedName>
</protein>
<sequence length="104" mass="12428">MIANRHLMMSPMLKQHRQKRKQESSLSFFFFIFVASLSKYENLVIDQNSKILTILNLIKCGKKHHDFEKCNLKKQSFIHLVVSWFTKRERPPSTPLPRNKKRLT</sequence>